<feature type="region of interest" description="Disordered" evidence="5">
    <location>
        <begin position="766"/>
        <end position="815"/>
    </location>
</feature>
<dbReference type="PROSITE" id="PS51194">
    <property type="entry name" value="HELICASE_CTER"/>
    <property type="match status" value="1"/>
</dbReference>
<gene>
    <name evidence="8" type="ORF">GR328_18180</name>
</gene>
<dbReference type="GO" id="GO:0005524">
    <property type="term" value="F:ATP binding"/>
    <property type="evidence" value="ECO:0007669"/>
    <property type="project" value="UniProtKB-KW"/>
</dbReference>
<organism evidence="8 9">
    <name type="scientific">Microvirga makkahensis</name>
    <dbReference type="NCBI Taxonomy" id="1128670"/>
    <lineage>
        <taxon>Bacteria</taxon>
        <taxon>Pseudomonadati</taxon>
        <taxon>Pseudomonadota</taxon>
        <taxon>Alphaproteobacteria</taxon>
        <taxon>Hyphomicrobiales</taxon>
        <taxon>Methylobacteriaceae</taxon>
        <taxon>Microvirga</taxon>
    </lineage>
</organism>
<dbReference type="GO" id="GO:0004386">
    <property type="term" value="F:helicase activity"/>
    <property type="evidence" value="ECO:0007669"/>
    <property type="project" value="UniProtKB-KW"/>
</dbReference>
<dbReference type="InterPro" id="IPR027417">
    <property type="entry name" value="P-loop_NTPase"/>
</dbReference>
<dbReference type="InterPro" id="IPR055206">
    <property type="entry name" value="DEXQc_SUV3"/>
</dbReference>
<comment type="caution">
    <text evidence="8">The sequence shown here is derived from an EMBL/GenBank/DDBJ whole genome shotgun (WGS) entry which is preliminary data.</text>
</comment>
<dbReference type="Gene3D" id="1.20.272.40">
    <property type="match status" value="1"/>
</dbReference>
<feature type="region of interest" description="Disordered" evidence="5">
    <location>
        <begin position="72"/>
        <end position="98"/>
    </location>
</feature>
<evidence type="ECO:0000256" key="5">
    <source>
        <dbReference type="SAM" id="MobiDB-lite"/>
    </source>
</evidence>
<proteinExistence type="predicted"/>
<dbReference type="PROSITE" id="PS51192">
    <property type="entry name" value="HELICASE_ATP_BIND_1"/>
    <property type="match status" value="1"/>
</dbReference>
<dbReference type="PANTHER" id="PTHR12131:SF1">
    <property type="entry name" value="ATP-DEPENDENT RNA HELICASE SUPV3L1, MITOCHONDRIAL-RELATED"/>
    <property type="match status" value="1"/>
</dbReference>
<dbReference type="InterPro" id="IPR050699">
    <property type="entry name" value="RNA-DNA_Helicase"/>
</dbReference>
<protein>
    <submittedName>
        <fullName evidence="8">Helicase</fullName>
    </submittedName>
</protein>
<dbReference type="SUPFAM" id="SSF52540">
    <property type="entry name" value="P-loop containing nucleoside triphosphate hydrolases"/>
    <property type="match status" value="1"/>
</dbReference>
<evidence type="ECO:0000256" key="1">
    <source>
        <dbReference type="ARBA" id="ARBA00022741"/>
    </source>
</evidence>
<evidence type="ECO:0000259" key="7">
    <source>
        <dbReference type="PROSITE" id="PS51194"/>
    </source>
</evidence>
<dbReference type="Gene3D" id="1.20.58.1080">
    <property type="match status" value="1"/>
</dbReference>
<evidence type="ECO:0000256" key="4">
    <source>
        <dbReference type="ARBA" id="ARBA00022840"/>
    </source>
</evidence>
<dbReference type="Pfam" id="PF22527">
    <property type="entry name" value="DEXQc_Suv3"/>
    <property type="match status" value="1"/>
</dbReference>
<dbReference type="Pfam" id="PF12513">
    <property type="entry name" value="SUV3_C"/>
    <property type="match status" value="1"/>
</dbReference>
<keyword evidence="9" id="KW-1185">Reference proteome</keyword>
<evidence type="ECO:0000313" key="9">
    <source>
        <dbReference type="Proteomes" id="UP000436483"/>
    </source>
</evidence>
<name>A0A7X3SQH4_9HYPH</name>
<dbReference type="Proteomes" id="UP000436483">
    <property type="component" value="Unassembled WGS sequence"/>
</dbReference>
<evidence type="ECO:0000259" key="6">
    <source>
        <dbReference type="PROSITE" id="PS51192"/>
    </source>
</evidence>
<dbReference type="SMART" id="SM00487">
    <property type="entry name" value="DEXDc"/>
    <property type="match status" value="1"/>
</dbReference>
<dbReference type="Gene3D" id="3.40.50.300">
    <property type="entry name" value="P-loop containing nucleotide triphosphate hydrolases"/>
    <property type="match status" value="2"/>
</dbReference>
<accession>A0A7X3SQH4</accession>
<dbReference type="AlphaFoldDB" id="A0A7X3SQH4"/>
<keyword evidence="1" id="KW-0547">Nucleotide-binding</keyword>
<dbReference type="OrthoDB" id="9807155at2"/>
<reference evidence="8 9" key="1">
    <citation type="submission" date="2019-12" db="EMBL/GenBank/DDBJ databases">
        <authorList>
            <person name="Yuan C.-G."/>
        </authorList>
    </citation>
    <scope>NUCLEOTIDE SEQUENCE [LARGE SCALE GENOMIC DNA]</scope>
    <source>
        <strain evidence="8 9">KCTC 23863</strain>
    </source>
</reference>
<sequence>MSKKSKAFVSINHLPGILLASAAECERWIEAGLIPVAEYRTFQKRGRVVEAPMFDAETVAQLAAEVPAWRMQGESGDAETHARSNPKGADNPTVQPIDDAAHRRRQSILAPVRKNTGIYVAEDIRKIESGRWKPERVFAGYRAVFSQPMQILPDGGSTDIVIEFAFAEPLDVAAVVLDPARVERAAIAAASDTLKARLIELRDATFAICEAELASWRDELETYLAAYEDAGERQAILDGIQAAIEKLDRIHASDKGGPAGAGRRLRQKLDDLRSKAAARRLRHLREAQIREASGYERYAGIFPVARSLDRRFLFLAGPTNSGKTYEALKFAGGAKTAEILSPLRLLALEHYERMSEEGMAAGMVTGEERVLPEGVTHIARTIETLDLHRVVDVCVIDEVQMLGDPNRGWAWTQAMIGAPARLVVLTGAPEAIPLVEHLLAMTGEPLEVKILKRKGKLRVEGVPANLKKLSRGDAVVAFTRKNVHDLRAQLVQAGRTVATVYGALGPEVRRAEAARFRNGEAEILVATDAIGMGLNIGPLRRVVFSTLRKFDGLRERQLTAMEIKQIAGRAGRFGHHDEGLVTALPEAGGYAQVETIIGNALKGDAGKLRGKAYVRPNQETVLSASEVLQTDRLGRVLRHLNDTLVAGHPDLRMADMEEMIELATLLDTVDLPILDRLSYSMAPVDGREQMAVELLLDWARQHARDGRVQAPDFGVNTDLLKLEARVKIATSWLWLAQRHPGVFEDMGAVVDLRANLNAKIEEKLVASSVSQRRSPEERSRRDRSAKPQRPGKKRRSWMDADAGNVKQHRVRGRPS</sequence>
<feature type="compositionally biased region" description="Basic residues" evidence="5">
    <location>
        <begin position="806"/>
        <end position="815"/>
    </location>
</feature>
<keyword evidence="2" id="KW-0378">Hydrolase</keyword>
<evidence type="ECO:0000313" key="8">
    <source>
        <dbReference type="EMBL" id="MXQ13355.1"/>
    </source>
</evidence>
<reference evidence="8 9" key="2">
    <citation type="submission" date="2020-01" db="EMBL/GenBank/DDBJ databases">
        <title>Microvirga sp. nov., an arsenate reduction bacterium isolated from Tibet hotspring sediments.</title>
        <authorList>
            <person name="Xian W.-D."/>
            <person name="Li W.-J."/>
        </authorList>
    </citation>
    <scope>NUCLEOTIDE SEQUENCE [LARGE SCALE GENOMIC DNA]</scope>
    <source>
        <strain evidence="8 9">KCTC 23863</strain>
    </source>
</reference>
<dbReference type="RefSeq" id="WP_160886239.1">
    <property type="nucleotide sequence ID" value="NZ_WURB01000015.1"/>
</dbReference>
<evidence type="ECO:0000256" key="2">
    <source>
        <dbReference type="ARBA" id="ARBA00022801"/>
    </source>
</evidence>
<dbReference type="Pfam" id="PF00271">
    <property type="entry name" value="Helicase_C"/>
    <property type="match status" value="1"/>
</dbReference>
<keyword evidence="3 8" id="KW-0347">Helicase</keyword>
<feature type="domain" description="Helicase ATP-binding" evidence="6">
    <location>
        <begin position="304"/>
        <end position="447"/>
    </location>
</feature>
<dbReference type="Pfam" id="PF18147">
    <property type="entry name" value="Suv3_C_1"/>
    <property type="match status" value="1"/>
</dbReference>
<dbReference type="PANTHER" id="PTHR12131">
    <property type="entry name" value="ATP-DEPENDENT RNA AND DNA HELICASE"/>
    <property type="match status" value="1"/>
</dbReference>
<feature type="compositionally biased region" description="Basic and acidic residues" evidence="5">
    <location>
        <begin position="773"/>
        <end position="785"/>
    </location>
</feature>
<dbReference type="InterPro" id="IPR041082">
    <property type="entry name" value="Suv3_C_1"/>
</dbReference>
<evidence type="ECO:0000256" key="3">
    <source>
        <dbReference type="ARBA" id="ARBA00022806"/>
    </source>
</evidence>
<dbReference type="InterPro" id="IPR022192">
    <property type="entry name" value="SUV3_C"/>
</dbReference>
<dbReference type="EMBL" id="WURB01000015">
    <property type="protein sequence ID" value="MXQ13355.1"/>
    <property type="molecule type" value="Genomic_DNA"/>
</dbReference>
<dbReference type="InterPro" id="IPR014001">
    <property type="entry name" value="Helicase_ATP-bd"/>
</dbReference>
<dbReference type="SMART" id="SM00490">
    <property type="entry name" value="HELICc"/>
    <property type="match status" value="1"/>
</dbReference>
<dbReference type="GO" id="GO:0016787">
    <property type="term" value="F:hydrolase activity"/>
    <property type="evidence" value="ECO:0007669"/>
    <property type="project" value="UniProtKB-KW"/>
</dbReference>
<keyword evidence="4" id="KW-0067">ATP-binding</keyword>
<feature type="domain" description="Helicase C-terminal" evidence="7">
    <location>
        <begin position="461"/>
        <end position="622"/>
    </location>
</feature>
<dbReference type="InterPro" id="IPR001650">
    <property type="entry name" value="Helicase_C-like"/>
</dbReference>